<keyword evidence="2 4" id="KW-0663">Pyridoxal phosphate</keyword>
<dbReference type="RefSeq" id="WP_172106470.1">
    <property type="nucleotide sequence ID" value="NZ_CP038017.1"/>
</dbReference>
<dbReference type="InterPro" id="IPR009006">
    <property type="entry name" value="Ala_racemase/Decarboxylase_C"/>
</dbReference>
<dbReference type="Gene3D" id="2.40.37.10">
    <property type="entry name" value="Lyase, Ornithine Decarboxylase, Chain A, domain 1"/>
    <property type="match status" value="1"/>
</dbReference>
<comment type="function">
    <text evidence="4">Catalyzes the interconversion of L-alanine and D-alanine. May also act on other amino acids.</text>
</comment>
<accession>A0A6M3HT18</accession>
<name>A0A6M3HT18_9GAMM</name>
<evidence type="ECO:0000256" key="1">
    <source>
        <dbReference type="ARBA" id="ARBA00001933"/>
    </source>
</evidence>
<dbReference type="AlphaFoldDB" id="A0A6M3HT18"/>
<dbReference type="KEGG" id="afri:E3E15_02535"/>
<dbReference type="PANTHER" id="PTHR30511">
    <property type="entry name" value="ALANINE RACEMASE"/>
    <property type="match status" value="1"/>
</dbReference>
<dbReference type="Pfam" id="PF01168">
    <property type="entry name" value="Ala_racemase_N"/>
    <property type="match status" value="1"/>
</dbReference>
<comment type="pathway">
    <text evidence="4">Amino-acid biosynthesis; D-alanine biosynthesis; D-alanine from L-alanine: step 1/1.</text>
</comment>
<sequence length="368" mass="41459">MNVNILEVNINSLRNNILAIKKYTGTKFCLPVKANAYGHGLEIVVKNTKDIVDFYATACASEALEVYKNSADVPILIFGAVEQESIQELVDKNVRFSIHDLDDIQKLERYAKKGSTQLKVHLFVNTGMNMLGVDYDQALETILTVFESEYIFLEGVYSHLACADIKDHFFNKLQSEKFKVIAKYVKSLDPKIICHFANSYGSVGQKGIFYDMVRPGILSYGFLPEFEVDNALKVIKPIARLSTQVIKVIKLSEASYVGYSISYKGKNDEFIAILPVGYGDGFSRQLGSKGHVYISQRKYPIVGRINMDALAVSLGQNNYDVKVGEKVELISDLPQKENSVKELAKLLHTIEYDIITTLNQRVIRHEYL</sequence>
<feature type="modified residue" description="N6-(pyridoxal phosphate)lysine" evidence="4 5">
    <location>
        <position position="33"/>
    </location>
</feature>
<evidence type="ECO:0000256" key="5">
    <source>
        <dbReference type="PIRSR" id="PIRSR600821-50"/>
    </source>
</evidence>
<feature type="active site" description="Proton acceptor; specific for L-alanine" evidence="4">
    <location>
        <position position="259"/>
    </location>
</feature>
<dbReference type="PROSITE" id="PS00395">
    <property type="entry name" value="ALANINE_RACEMASE"/>
    <property type="match status" value="1"/>
</dbReference>
<dbReference type="Pfam" id="PF00842">
    <property type="entry name" value="Ala_racemase_C"/>
    <property type="match status" value="1"/>
</dbReference>
<dbReference type="NCBIfam" id="TIGR00492">
    <property type="entry name" value="alr"/>
    <property type="match status" value="1"/>
</dbReference>
<comment type="catalytic activity">
    <reaction evidence="4">
        <text>L-alanine = D-alanine</text>
        <dbReference type="Rhea" id="RHEA:20249"/>
        <dbReference type="ChEBI" id="CHEBI:57416"/>
        <dbReference type="ChEBI" id="CHEBI:57972"/>
        <dbReference type="EC" id="5.1.1.1"/>
    </reaction>
</comment>
<protein>
    <recommendedName>
        <fullName evidence="4">Alanine racemase</fullName>
        <ecNumber evidence="4">5.1.1.1</ecNumber>
    </recommendedName>
</protein>
<dbReference type="PRINTS" id="PR00992">
    <property type="entry name" value="ALARACEMASE"/>
</dbReference>
<dbReference type="SUPFAM" id="SSF50621">
    <property type="entry name" value="Alanine racemase C-terminal domain-like"/>
    <property type="match status" value="1"/>
</dbReference>
<keyword evidence="8" id="KW-1185">Reference proteome</keyword>
<dbReference type="Gene3D" id="3.20.20.10">
    <property type="entry name" value="Alanine racemase"/>
    <property type="match status" value="1"/>
</dbReference>
<proteinExistence type="inferred from homology"/>
<keyword evidence="3 4" id="KW-0413">Isomerase</keyword>
<dbReference type="SMART" id="SM01005">
    <property type="entry name" value="Ala_racemase_C"/>
    <property type="match status" value="1"/>
</dbReference>
<evidence type="ECO:0000313" key="7">
    <source>
        <dbReference type="EMBL" id="QIV94289.1"/>
    </source>
</evidence>
<dbReference type="GO" id="GO:0030170">
    <property type="term" value="F:pyridoxal phosphate binding"/>
    <property type="evidence" value="ECO:0007669"/>
    <property type="project" value="UniProtKB-UniRule"/>
</dbReference>
<dbReference type="InterPro" id="IPR020622">
    <property type="entry name" value="Ala_racemase_pyridoxalP-BS"/>
</dbReference>
<dbReference type="InterPro" id="IPR001608">
    <property type="entry name" value="Ala_racemase_N"/>
</dbReference>
<dbReference type="EMBL" id="CP038017">
    <property type="protein sequence ID" value="QIV94289.1"/>
    <property type="molecule type" value="Genomic_DNA"/>
</dbReference>
<evidence type="ECO:0000313" key="8">
    <source>
        <dbReference type="Proteomes" id="UP000503320"/>
    </source>
</evidence>
<evidence type="ECO:0000256" key="3">
    <source>
        <dbReference type="ARBA" id="ARBA00023235"/>
    </source>
</evidence>
<dbReference type="HAMAP" id="MF_01201">
    <property type="entry name" value="Ala_racemase"/>
    <property type="match status" value="1"/>
</dbReference>
<dbReference type="GO" id="GO:0005829">
    <property type="term" value="C:cytosol"/>
    <property type="evidence" value="ECO:0007669"/>
    <property type="project" value="TreeGrafter"/>
</dbReference>
<feature type="binding site" evidence="4">
    <location>
        <position position="307"/>
    </location>
    <ligand>
        <name>substrate</name>
    </ligand>
</feature>
<feature type="active site" description="Proton acceptor; specific for D-alanine" evidence="4">
    <location>
        <position position="33"/>
    </location>
</feature>
<evidence type="ECO:0000256" key="4">
    <source>
        <dbReference type="HAMAP-Rule" id="MF_01201"/>
    </source>
</evidence>
<dbReference type="GO" id="GO:0008784">
    <property type="term" value="F:alanine racemase activity"/>
    <property type="evidence" value="ECO:0007669"/>
    <property type="project" value="UniProtKB-UniRule"/>
</dbReference>
<dbReference type="InterPro" id="IPR011079">
    <property type="entry name" value="Ala_racemase_C"/>
</dbReference>
<feature type="domain" description="Alanine racemase C-terminal" evidence="6">
    <location>
        <begin position="238"/>
        <end position="367"/>
    </location>
</feature>
<evidence type="ECO:0000256" key="2">
    <source>
        <dbReference type="ARBA" id="ARBA00022898"/>
    </source>
</evidence>
<dbReference type="InterPro" id="IPR000821">
    <property type="entry name" value="Ala_racemase"/>
</dbReference>
<dbReference type="InterPro" id="IPR029066">
    <property type="entry name" value="PLP-binding_barrel"/>
</dbReference>
<comment type="cofactor">
    <cofactor evidence="1 4 5">
        <name>pyridoxal 5'-phosphate</name>
        <dbReference type="ChEBI" id="CHEBI:597326"/>
    </cofactor>
</comment>
<dbReference type="CDD" id="cd00430">
    <property type="entry name" value="PLPDE_III_AR"/>
    <property type="match status" value="1"/>
</dbReference>
<dbReference type="EC" id="5.1.1.1" evidence="4"/>
<dbReference type="UniPathway" id="UPA00042">
    <property type="reaction ID" value="UER00497"/>
</dbReference>
<evidence type="ECO:0000259" key="6">
    <source>
        <dbReference type="SMART" id="SM01005"/>
    </source>
</evidence>
<dbReference type="PANTHER" id="PTHR30511:SF0">
    <property type="entry name" value="ALANINE RACEMASE, CATABOLIC-RELATED"/>
    <property type="match status" value="1"/>
</dbReference>
<organism evidence="7 8">
    <name type="scientific">Allofrancisella frigidaquae</name>
    <dbReference type="NCBI Taxonomy" id="1085644"/>
    <lineage>
        <taxon>Bacteria</taxon>
        <taxon>Pseudomonadati</taxon>
        <taxon>Pseudomonadota</taxon>
        <taxon>Gammaproteobacteria</taxon>
        <taxon>Thiotrichales</taxon>
        <taxon>Francisellaceae</taxon>
        <taxon>Allofrancisella</taxon>
    </lineage>
</organism>
<dbReference type="GO" id="GO:0030632">
    <property type="term" value="P:D-alanine biosynthetic process"/>
    <property type="evidence" value="ECO:0007669"/>
    <property type="project" value="UniProtKB-UniRule"/>
</dbReference>
<comment type="caution">
    <text evidence="4">Lacks conserved residue(s) required for the propagation of feature annotation.</text>
</comment>
<dbReference type="SUPFAM" id="SSF51419">
    <property type="entry name" value="PLP-binding barrel"/>
    <property type="match status" value="1"/>
</dbReference>
<comment type="similarity">
    <text evidence="4">Belongs to the alanine racemase family.</text>
</comment>
<dbReference type="Proteomes" id="UP000503320">
    <property type="component" value="Chromosome"/>
</dbReference>
<reference evidence="7 8" key="1">
    <citation type="submission" date="2019-03" db="EMBL/GenBank/DDBJ databases">
        <title>Complete Genome Sequence of Allofrancisella frigidaquae Strain SYSU 10HL1970 Isolated from Water-Cooling Systems in China.</title>
        <authorList>
            <person name="Ohrman C."/>
            <person name="Uneklint I."/>
            <person name="Sjodin A."/>
        </authorList>
    </citation>
    <scope>NUCLEOTIDE SEQUENCE [LARGE SCALE GENOMIC DNA]</scope>
    <source>
        <strain evidence="7 8">SYSU 10HL1970</strain>
    </source>
</reference>
<gene>
    <name evidence="7" type="primary">alr</name>
    <name evidence="7" type="ORF">E3E15_02535</name>
</gene>